<accession>A0A0J1B7P7</accession>
<reference evidence="3" key="1">
    <citation type="submission" date="2015-05" db="EMBL/GenBank/DDBJ databases">
        <title>Permanent draft genome of Rhodopirellula islandicus K833.</title>
        <authorList>
            <person name="Kizina J."/>
            <person name="Richter M."/>
            <person name="Glockner F.O."/>
            <person name="Harder J."/>
        </authorList>
    </citation>
    <scope>NUCLEOTIDE SEQUENCE [LARGE SCALE GENOMIC DNA]</scope>
    <source>
        <strain evidence="3">K833</strain>
    </source>
</reference>
<protein>
    <recommendedName>
        <fullName evidence="5">Transmembrane protein</fullName>
    </recommendedName>
</protein>
<dbReference type="AlphaFoldDB" id="A0A0J1B7P7"/>
<feature type="compositionally biased region" description="Low complexity" evidence="1">
    <location>
        <begin position="383"/>
        <end position="397"/>
    </location>
</feature>
<feature type="region of interest" description="Disordered" evidence="1">
    <location>
        <begin position="222"/>
        <end position="241"/>
    </location>
</feature>
<evidence type="ECO:0000313" key="3">
    <source>
        <dbReference type="EMBL" id="KLU02593.1"/>
    </source>
</evidence>
<name>A0A0J1B7P7_RHOIS</name>
<feature type="transmembrane region" description="Helical" evidence="2">
    <location>
        <begin position="39"/>
        <end position="57"/>
    </location>
</feature>
<comment type="caution">
    <text evidence="3">The sequence shown here is derived from an EMBL/GenBank/DDBJ whole genome shotgun (WGS) entry which is preliminary data.</text>
</comment>
<keyword evidence="4" id="KW-1185">Reference proteome</keyword>
<keyword evidence="2" id="KW-1133">Transmembrane helix</keyword>
<feature type="compositionally biased region" description="Low complexity" evidence="1">
    <location>
        <begin position="341"/>
        <end position="354"/>
    </location>
</feature>
<feature type="compositionally biased region" description="Low complexity" evidence="1">
    <location>
        <begin position="18"/>
        <end position="27"/>
    </location>
</feature>
<keyword evidence="2" id="KW-0812">Transmembrane</keyword>
<feature type="region of interest" description="Disordered" evidence="1">
    <location>
        <begin position="289"/>
        <end position="436"/>
    </location>
</feature>
<sequence>MTWFSKPTDTPAPSAHEATAARPTAPAARRVNRLLRRRWISAVALGGIMLSAGPGLTGTSSAGFPEMVERVGRFCGASWGDGYHACHSSGMRPMANLPPRSYPARTGNLGDKVMGCKTCQSPSCQGTCQANSLQSSELRDGFSRLRPTMLPTADHPTFYDRFDEYARKVSFEAAAAEVGAQPVDPILDHETIGSHYPETNSPRFQLHSKHIDQFTHHGFSVLANEDPSTTSSSEPTLEKSALTSDIPVANEPLPKQQLTAEEIQRFREYQEHQRLEKKYKKYLIEPEEIEPSQTFGGPPVGSEQRRSLDERKVEELLKEKPQLLPPPSASENEKQEDSPASPSDLLDTSLEELLPPYPEEDDLLLPSDAAGPASWPTGSATDSLSHQSPSPASAHSSRNFIRQPSGEATATAAAADSTPTQRVAEVPNWRFVRQPH</sequence>
<evidence type="ECO:0000313" key="4">
    <source>
        <dbReference type="Proteomes" id="UP000036367"/>
    </source>
</evidence>
<keyword evidence="2" id="KW-0472">Membrane</keyword>
<feature type="compositionally biased region" description="Basic and acidic residues" evidence="1">
    <location>
        <begin position="303"/>
        <end position="321"/>
    </location>
</feature>
<dbReference type="RefSeq" id="WP_047816596.1">
    <property type="nucleotide sequence ID" value="NZ_LECT01000044.1"/>
</dbReference>
<dbReference type="Proteomes" id="UP000036367">
    <property type="component" value="Unassembled WGS sequence"/>
</dbReference>
<evidence type="ECO:0008006" key="5">
    <source>
        <dbReference type="Google" id="ProtNLM"/>
    </source>
</evidence>
<evidence type="ECO:0000256" key="1">
    <source>
        <dbReference type="SAM" id="MobiDB-lite"/>
    </source>
</evidence>
<proteinExistence type="predicted"/>
<dbReference type="EMBL" id="LECT01000044">
    <property type="protein sequence ID" value="KLU02593.1"/>
    <property type="molecule type" value="Genomic_DNA"/>
</dbReference>
<gene>
    <name evidence="3" type="ORF">RISK_005659</name>
</gene>
<evidence type="ECO:0000256" key="2">
    <source>
        <dbReference type="SAM" id="Phobius"/>
    </source>
</evidence>
<feature type="region of interest" description="Disordered" evidence="1">
    <location>
        <begin position="1"/>
        <end position="27"/>
    </location>
</feature>
<dbReference type="PATRIC" id="fig|595434.4.peg.5373"/>
<dbReference type="OrthoDB" id="246649at2"/>
<organism evidence="3 4">
    <name type="scientific">Rhodopirellula islandica</name>
    <dbReference type="NCBI Taxonomy" id="595434"/>
    <lineage>
        <taxon>Bacteria</taxon>
        <taxon>Pseudomonadati</taxon>
        <taxon>Planctomycetota</taxon>
        <taxon>Planctomycetia</taxon>
        <taxon>Pirellulales</taxon>
        <taxon>Pirellulaceae</taxon>
        <taxon>Rhodopirellula</taxon>
    </lineage>
</organism>